<proteinExistence type="predicted"/>
<dbReference type="EMBL" id="GBRH01259585">
    <property type="protein sequence ID" value="JAD38310.1"/>
    <property type="molecule type" value="Transcribed_RNA"/>
</dbReference>
<protein>
    <submittedName>
        <fullName evidence="1">Uncharacterized protein</fullName>
    </submittedName>
</protein>
<dbReference type="AlphaFoldDB" id="A0A0A8ZNI8"/>
<accession>A0A0A8ZNI8</accession>
<name>A0A0A8ZNI8_ARUDO</name>
<organism evidence="1">
    <name type="scientific">Arundo donax</name>
    <name type="common">Giant reed</name>
    <name type="synonym">Donax arundinaceus</name>
    <dbReference type="NCBI Taxonomy" id="35708"/>
    <lineage>
        <taxon>Eukaryota</taxon>
        <taxon>Viridiplantae</taxon>
        <taxon>Streptophyta</taxon>
        <taxon>Embryophyta</taxon>
        <taxon>Tracheophyta</taxon>
        <taxon>Spermatophyta</taxon>
        <taxon>Magnoliopsida</taxon>
        <taxon>Liliopsida</taxon>
        <taxon>Poales</taxon>
        <taxon>Poaceae</taxon>
        <taxon>PACMAD clade</taxon>
        <taxon>Arundinoideae</taxon>
        <taxon>Arundineae</taxon>
        <taxon>Arundo</taxon>
    </lineage>
</organism>
<reference evidence="1" key="1">
    <citation type="submission" date="2014-09" db="EMBL/GenBank/DDBJ databases">
        <authorList>
            <person name="Magalhaes I.L.F."/>
            <person name="Oliveira U."/>
            <person name="Santos F.R."/>
            <person name="Vidigal T.H.D.A."/>
            <person name="Brescovit A.D."/>
            <person name="Santos A.J."/>
        </authorList>
    </citation>
    <scope>NUCLEOTIDE SEQUENCE</scope>
    <source>
        <tissue evidence="1">Shoot tissue taken approximately 20 cm above the soil surface</tissue>
    </source>
</reference>
<sequence length="51" mass="5938">MSLPAPWACRSKLPPLMFRSNGAAWWCGRNGRRGGQIWLERRHRRRGVASF</sequence>
<reference evidence="1" key="2">
    <citation type="journal article" date="2015" name="Data Brief">
        <title>Shoot transcriptome of the giant reed, Arundo donax.</title>
        <authorList>
            <person name="Barrero R.A."/>
            <person name="Guerrero F.D."/>
            <person name="Moolhuijzen P."/>
            <person name="Goolsby J.A."/>
            <person name="Tidwell J."/>
            <person name="Bellgard S.E."/>
            <person name="Bellgard M.I."/>
        </authorList>
    </citation>
    <scope>NUCLEOTIDE SEQUENCE</scope>
    <source>
        <tissue evidence="1">Shoot tissue taken approximately 20 cm above the soil surface</tissue>
    </source>
</reference>
<evidence type="ECO:0000313" key="1">
    <source>
        <dbReference type="EMBL" id="JAD38310.1"/>
    </source>
</evidence>